<dbReference type="Pfam" id="PF00702">
    <property type="entry name" value="Hydrolase"/>
    <property type="match status" value="1"/>
</dbReference>
<dbReference type="SFLD" id="SFLDS00003">
    <property type="entry name" value="Haloacid_Dehalogenase"/>
    <property type="match status" value="1"/>
</dbReference>
<dbReference type="GO" id="GO:0036424">
    <property type="term" value="F:L-phosphoserine phosphatase activity"/>
    <property type="evidence" value="ECO:0007669"/>
    <property type="project" value="UniProtKB-UniRule"/>
</dbReference>
<comment type="cofactor">
    <cofactor evidence="3">
        <name>Mg(2+)</name>
        <dbReference type="ChEBI" id="CHEBI:18420"/>
    </cofactor>
    <cofactor evidence="3">
        <name>Co(2+)</name>
        <dbReference type="ChEBI" id="CHEBI:48828"/>
    </cofactor>
</comment>
<dbReference type="EMBL" id="JAUSUC010000035">
    <property type="protein sequence ID" value="MDQ0216081.1"/>
    <property type="molecule type" value="Genomic_DNA"/>
</dbReference>
<dbReference type="InterPro" id="IPR044266">
    <property type="entry name" value="PSP_YsaA"/>
</dbReference>
<dbReference type="NCBIfam" id="TIGR01549">
    <property type="entry name" value="HAD-SF-IA-v1"/>
    <property type="match status" value="1"/>
</dbReference>
<gene>
    <name evidence="4" type="ORF">J2S13_002503</name>
</gene>
<comment type="caution">
    <text evidence="4">The sequence shown here is derived from an EMBL/GenBank/DDBJ whole genome shotgun (WGS) entry which is preliminary data.</text>
</comment>
<evidence type="ECO:0000313" key="4">
    <source>
        <dbReference type="EMBL" id="MDQ0216081.1"/>
    </source>
</evidence>
<keyword evidence="2 3" id="KW-0460">Magnesium</keyword>
<name>A0AAJ1T6I1_9BACI</name>
<dbReference type="Proteomes" id="UP001237207">
    <property type="component" value="Unassembled WGS sequence"/>
</dbReference>
<dbReference type="Gene3D" id="3.40.50.1000">
    <property type="entry name" value="HAD superfamily/HAD-like"/>
    <property type="match status" value="1"/>
</dbReference>
<comment type="function">
    <text evidence="3">Catalyzes the last step of the phosphorylated serine biosynthetic pathway, i.e. dephosphorylation of O-phospho-L-serine to form L-serine.</text>
</comment>
<keyword evidence="5" id="KW-1185">Reference proteome</keyword>
<evidence type="ECO:0000256" key="3">
    <source>
        <dbReference type="HAMAP-Rule" id="MF_02240"/>
    </source>
</evidence>
<proteinExistence type="inferred from homology"/>
<dbReference type="InterPro" id="IPR051400">
    <property type="entry name" value="HAD-like_hydrolase"/>
</dbReference>
<dbReference type="EC" id="3.1.3.3" evidence="3"/>
<dbReference type="SFLD" id="SFLDG01129">
    <property type="entry name" value="C1.5:_HAD__Beta-PGM__Phosphata"/>
    <property type="match status" value="1"/>
</dbReference>
<sequence>MKKAIFFDLDDTLLNDRKSIQTAFDVTCGELADTFQVDAKEIEESVRTKAREVYSTFPFYSFTQQIGINPFEGLWGNFGDLHHFRFREMGENISKYQSEAWKQGLEPFGIKEEAAIQAMDRFKEVRRSSPFVYEETFEVLNTLKDHGYRLLLLTNGAPSLQMEKLAMTPELPPYFEHIIISGNIGFGKPNPILFDHALRIMDVSADEAIMVGDNLSTDILGSNRVKMESIWIDHLDGKVVKEAKPTYRVERLKDILNLLSI</sequence>
<evidence type="ECO:0000256" key="2">
    <source>
        <dbReference type="ARBA" id="ARBA00022842"/>
    </source>
</evidence>
<comment type="catalytic activity">
    <reaction evidence="3">
        <text>O-phospho-D-serine + H2O = D-serine + phosphate</text>
        <dbReference type="Rhea" id="RHEA:24873"/>
        <dbReference type="ChEBI" id="CHEBI:15377"/>
        <dbReference type="ChEBI" id="CHEBI:35247"/>
        <dbReference type="ChEBI" id="CHEBI:43474"/>
        <dbReference type="ChEBI" id="CHEBI:58680"/>
        <dbReference type="EC" id="3.1.3.3"/>
    </reaction>
</comment>
<dbReference type="AlphaFoldDB" id="A0AAJ1T6I1"/>
<keyword evidence="1 3" id="KW-0378">Hydrolase</keyword>
<keyword evidence="3" id="KW-0028">Amino-acid biosynthesis</keyword>
<comment type="similarity">
    <text evidence="3">Belongs to the HAD-like hydrolase superfamily.</text>
</comment>
<dbReference type="HAMAP" id="MF_02240">
    <property type="entry name" value="PSP"/>
    <property type="match status" value="1"/>
</dbReference>
<dbReference type="InterPro" id="IPR006439">
    <property type="entry name" value="HAD-SF_hydro_IA"/>
</dbReference>
<keyword evidence="3" id="KW-0718">Serine biosynthesis</keyword>
<dbReference type="PANTHER" id="PTHR46470">
    <property type="entry name" value="N-ACYLNEURAMINATE-9-PHOSPHATASE"/>
    <property type="match status" value="1"/>
</dbReference>
<dbReference type="InterPro" id="IPR036412">
    <property type="entry name" value="HAD-like_sf"/>
</dbReference>
<dbReference type="RefSeq" id="WP_307258078.1">
    <property type="nucleotide sequence ID" value="NZ_JAUSUC010000035.1"/>
</dbReference>
<dbReference type="InterPro" id="IPR023214">
    <property type="entry name" value="HAD_sf"/>
</dbReference>
<organism evidence="4 5">
    <name type="scientific">Oikeobacillus pervagus</name>
    <dbReference type="NCBI Taxonomy" id="1325931"/>
    <lineage>
        <taxon>Bacteria</taxon>
        <taxon>Bacillati</taxon>
        <taxon>Bacillota</taxon>
        <taxon>Bacilli</taxon>
        <taxon>Bacillales</taxon>
        <taxon>Bacillaceae</taxon>
        <taxon>Oikeobacillus</taxon>
    </lineage>
</organism>
<protein>
    <recommendedName>
        <fullName evidence="3">Phosphoserine phosphatase</fullName>
        <shortName evidence="3">PSP</shortName>
        <ecNumber evidence="3">3.1.3.3</ecNumber>
    </recommendedName>
</protein>
<reference evidence="4" key="1">
    <citation type="submission" date="2023-07" db="EMBL/GenBank/DDBJ databases">
        <title>Genomic Encyclopedia of Type Strains, Phase IV (KMG-IV): sequencing the most valuable type-strain genomes for metagenomic binning, comparative biology and taxonomic classification.</title>
        <authorList>
            <person name="Goeker M."/>
        </authorList>
    </citation>
    <scope>NUCLEOTIDE SEQUENCE</scope>
    <source>
        <strain evidence="4">DSM 23947</strain>
    </source>
</reference>
<dbReference type="SUPFAM" id="SSF56784">
    <property type="entry name" value="HAD-like"/>
    <property type="match status" value="1"/>
</dbReference>
<evidence type="ECO:0000313" key="5">
    <source>
        <dbReference type="Proteomes" id="UP001237207"/>
    </source>
</evidence>
<dbReference type="Gene3D" id="1.20.120.710">
    <property type="entry name" value="Haloacid dehalogenase hydrolase-like domain"/>
    <property type="match status" value="1"/>
</dbReference>
<comment type="catalytic activity">
    <reaction evidence="3">
        <text>O-phospho-L-serine + H2O = L-serine + phosphate</text>
        <dbReference type="Rhea" id="RHEA:21208"/>
        <dbReference type="ChEBI" id="CHEBI:15377"/>
        <dbReference type="ChEBI" id="CHEBI:33384"/>
        <dbReference type="ChEBI" id="CHEBI:43474"/>
        <dbReference type="ChEBI" id="CHEBI:57524"/>
        <dbReference type="EC" id="3.1.3.3"/>
    </reaction>
</comment>
<dbReference type="GO" id="GO:0006564">
    <property type="term" value="P:L-serine biosynthetic process"/>
    <property type="evidence" value="ECO:0007669"/>
    <property type="project" value="UniProtKB-UniRule"/>
</dbReference>
<evidence type="ECO:0000256" key="1">
    <source>
        <dbReference type="ARBA" id="ARBA00022801"/>
    </source>
</evidence>
<accession>A0AAJ1T6I1</accession>
<dbReference type="PANTHER" id="PTHR46470:SF3">
    <property type="entry name" value="N-ACYLNEURAMINATE-9-PHOSPHATASE"/>
    <property type="match status" value="1"/>
</dbReference>
<comment type="pathway">
    <text evidence="3">Amino-acid biosynthesis; L-serine biosynthesis; L-serine from 3-phospho-D-glycerate: step 3/3.</text>
</comment>
<keyword evidence="3" id="KW-0170">Cobalt</keyword>